<accession>A0ABQ0C6P8</accession>
<comment type="caution">
    <text evidence="1">The sequence shown here is derived from an EMBL/GenBank/DDBJ whole genome shotgun (WGS) entry which is preliminary data.</text>
</comment>
<dbReference type="Proteomes" id="UP001628193">
    <property type="component" value="Unassembled WGS sequence"/>
</dbReference>
<keyword evidence="2" id="KW-1185">Reference proteome</keyword>
<name>A0ABQ0C6P8_9PROT</name>
<organism evidence="1 2">
    <name type="scientific">Candidatus Magnetaquiglobus chichijimensis</name>
    <dbReference type="NCBI Taxonomy" id="3141448"/>
    <lineage>
        <taxon>Bacteria</taxon>
        <taxon>Pseudomonadati</taxon>
        <taxon>Pseudomonadota</taxon>
        <taxon>Magnetococcia</taxon>
        <taxon>Magnetococcales</taxon>
        <taxon>Candidatus Magnetaquicoccaceae</taxon>
        <taxon>Candidatus Magnetaquiglobus</taxon>
    </lineage>
</organism>
<gene>
    <name evidence="1" type="ORF">SIID45300_00864</name>
</gene>
<dbReference type="RefSeq" id="WP_420904282.1">
    <property type="nucleotide sequence ID" value="NZ_BAAFGK010000003.1"/>
</dbReference>
<evidence type="ECO:0000313" key="1">
    <source>
        <dbReference type="EMBL" id="GAB0056556.1"/>
    </source>
</evidence>
<evidence type="ECO:0008006" key="3">
    <source>
        <dbReference type="Google" id="ProtNLM"/>
    </source>
</evidence>
<evidence type="ECO:0000313" key="2">
    <source>
        <dbReference type="Proteomes" id="UP001628193"/>
    </source>
</evidence>
<protein>
    <recommendedName>
        <fullName evidence="3">DUF2782 domain-containing protein</fullName>
    </recommendedName>
</protein>
<sequence length="139" mass="15171">MKSRSSSIVIQGRLTARSPFLALLVALLVALSTTGLARAAEVRAGGHPIPAKGPLVSELREEVESDKPGHITIIRKYEDAQGNQVREFSSQGAVYQIQVVPANGPTYYLIDTDGDGLFESRSNGYEPLTVVPQWVLFRY</sequence>
<dbReference type="InterPro" id="IPR021357">
    <property type="entry name" value="DUF2782"/>
</dbReference>
<reference evidence="1 2" key="1">
    <citation type="submission" date="2024-09" db="EMBL/GenBank/DDBJ databases">
        <title>Draft genome sequence of Candidatus Magnetaquicoccaceae bacterium FCR-1.</title>
        <authorList>
            <person name="Shimoshige H."/>
            <person name="Shimamura S."/>
            <person name="Taoka A."/>
            <person name="Kobayashi H."/>
            <person name="Maekawa T."/>
        </authorList>
    </citation>
    <scope>NUCLEOTIDE SEQUENCE [LARGE SCALE GENOMIC DNA]</scope>
    <source>
        <strain evidence="1 2">FCR-1</strain>
    </source>
</reference>
<dbReference type="Gene3D" id="2.20.130.30">
    <property type="entry name" value="Protein of unknown function DUF2782"/>
    <property type="match status" value="1"/>
</dbReference>
<proteinExistence type="predicted"/>
<dbReference type="EMBL" id="BAAFGK010000003">
    <property type="protein sequence ID" value="GAB0056556.1"/>
    <property type="molecule type" value="Genomic_DNA"/>
</dbReference>
<dbReference type="Pfam" id="PF11191">
    <property type="entry name" value="DUF2782"/>
    <property type="match status" value="1"/>
</dbReference>